<dbReference type="PROSITE" id="PS50893">
    <property type="entry name" value="ABC_TRANSPORTER_2"/>
    <property type="match status" value="2"/>
</dbReference>
<dbReference type="InterPro" id="IPR003439">
    <property type="entry name" value="ABC_transporter-like_ATP-bd"/>
</dbReference>
<dbReference type="InterPro" id="IPR027417">
    <property type="entry name" value="P-loop_NTPase"/>
</dbReference>
<dbReference type="PANTHER" id="PTHR43158:SF2">
    <property type="entry name" value="SKFA PEPTIDE EXPORT ATP-BINDING PROTEIN SKFE"/>
    <property type="match status" value="1"/>
</dbReference>
<dbReference type="EMBL" id="JABMOJ010000434">
    <property type="protein sequence ID" value="NQV65973.1"/>
    <property type="molecule type" value="Genomic_DNA"/>
</dbReference>
<dbReference type="Pfam" id="PF00005">
    <property type="entry name" value="ABC_tran"/>
    <property type="match status" value="2"/>
</dbReference>
<evidence type="ECO:0000256" key="2">
    <source>
        <dbReference type="ARBA" id="ARBA00022840"/>
    </source>
</evidence>
<evidence type="ECO:0000313" key="4">
    <source>
        <dbReference type="EMBL" id="NQV65973.1"/>
    </source>
</evidence>
<proteinExistence type="predicted"/>
<dbReference type="Gene3D" id="3.40.50.300">
    <property type="entry name" value="P-loop containing nucleotide triphosphate hydrolases"/>
    <property type="match status" value="2"/>
</dbReference>
<dbReference type="InterPro" id="IPR017871">
    <property type="entry name" value="ABC_transporter-like_CS"/>
</dbReference>
<keyword evidence="2 4" id="KW-0067">ATP-binding</keyword>
<dbReference type="Proteomes" id="UP000754644">
    <property type="component" value="Unassembled WGS sequence"/>
</dbReference>
<feature type="domain" description="ABC transporter" evidence="3">
    <location>
        <begin position="257"/>
        <end position="474"/>
    </location>
</feature>
<comment type="caution">
    <text evidence="4">The sequence shown here is derived from an EMBL/GenBank/DDBJ whole genome shotgun (WGS) entry which is preliminary data.</text>
</comment>
<dbReference type="GO" id="GO:0016887">
    <property type="term" value="F:ATP hydrolysis activity"/>
    <property type="evidence" value="ECO:0007669"/>
    <property type="project" value="InterPro"/>
</dbReference>
<reference evidence="4" key="1">
    <citation type="submission" date="2020-05" db="EMBL/GenBank/DDBJ databases">
        <title>Sulfur intermediates as new biogeochemical hubs in an aquatic model microbial ecosystem.</title>
        <authorList>
            <person name="Vigneron A."/>
        </authorList>
    </citation>
    <scope>NUCLEOTIDE SEQUENCE</scope>
    <source>
        <strain evidence="4">Bin.250</strain>
    </source>
</reference>
<feature type="domain" description="ABC transporter" evidence="3">
    <location>
        <begin position="4"/>
        <end position="232"/>
    </location>
</feature>
<dbReference type="PROSITE" id="PS00211">
    <property type="entry name" value="ABC_TRANSPORTER_1"/>
    <property type="match status" value="1"/>
</dbReference>
<sequence length="474" mass="52520">MDTICVQQCTAKFNADFVLDAINWSIEPGQCWAILGPNGAGKSALGALLAGEGEIQSGTLTGVPGRVSLVSLEAQARLIQAERDKDDSDITDVVFAGTPLQEMLDESCVDPVLQAKLVRRFDLTHLLARSFRQLSTGETRKFMLVQALASHPELLILDEPFDGLDVKAVEILRECLAEQMTSTSLLFILNRFDEIPDFVTDMALLQQGALVQQIAADDLPAVAQLAQLLHLQASELQLPERETAVEEVALNPDQPLVEIRDARIAYGDHLVFEHLDWRIEPGQHWQLSGPNGSGKTCLLNLITGDNPQCYNNDIFVFGYQRGQGESIWDIKQHIGYVSSGLQWDYRVSVSVQNVVLSGFYDSIGLYQTASDRQLEIARQWLALLGMTQRASASFQQLSFGDQRLLLIARAMVKHPPLLILDEPCLGLDDMNRQLVLALIEKICAESETAVVYVNHHASDRIKGINHYLALDHRG</sequence>
<dbReference type="SUPFAM" id="SSF52540">
    <property type="entry name" value="P-loop containing nucleoside triphosphate hydrolases"/>
    <property type="match status" value="2"/>
</dbReference>
<dbReference type="InterPro" id="IPR003593">
    <property type="entry name" value="AAA+_ATPase"/>
</dbReference>
<gene>
    <name evidence="4" type="primary">modF</name>
    <name evidence="4" type="ORF">HQ497_11480</name>
</gene>
<evidence type="ECO:0000256" key="1">
    <source>
        <dbReference type="ARBA" id="ARBA00022741"/>
    </source>
</evidence>
<accession>A0A972VX95</accession>
<keyword evidence="1" id="KW-0547">Nucleotide-binding</keyword>
<dbReference type="PANTHER" id="PTHR43158">
    <property type="entry name" value="SKFA PEPTIDE EXPORT ATP-BINDING PROTEIN SKFE"/>
    <property type="match status" value="1"/>
</dbReference>
<dbReference type="AlphaFoldDB" id="A0A972VX95"/>
<evidence type="ECO:0000313" key="5">
    <source>
        <dbReference type="Proteomes" id="UP000754644"/>
    </source>
</evidence>
<dbReference type="SMART" id="SM00382">
    <property type="entry name" value="AAA"/>
    <property type="match status" value="2"/>
</dbReference>
<dbReference type="NCBIfam" id="NF008186">
    <property type="entry name" value="PRK10938.1"/>
    <property type="match status" value="1"/>
</dbReference>
<evidence type="ECO:0000259" key="3">
    <source>
        <dbReference type="PROSITE" id="PS50893"/>
    </source>
</evidence>
<organism evidence="4 5">
    <name type="scientific">SAR86 cluster bacterium</name>
    <dbReference type="NCBI Taxonomy" id="2030880"/>
    <lineage>
        <taxon>Bacteria</taxon>
        <taxon>Pseudomonadati</taxon>
        <taxon>Pseudomonadota</taxon>
        <taxon>Gammaproteobacteria</taxon>
        <taxon>SAR86 cluster</taxon>
    </lineage>
</organism>
<protein>
    <submittedName>
        <fullName evidence="4">Molybdate ABC transporter ATP-binding protein ModF</fullName>
    </submittedName>
</protein>
<name>A0A972VX95_9GAMM</name>
<dbReference type="GO" id="GO:0005524">
    <property type="term" value="F:ATP binding"/>
    <property type="evidence" value="ECO:0007669"/>
    <property type="project" value="UniProtKB-KW"/>
</dbReference>
<dbReference type="CDD" id="cd00267">
    <property type="entry name" value="ABC_ATPase"/>
    <property type="match status" value="1"/>
</dbReference>